<protein>
    <recommendedName>
        <fullName evidence="14">sphinganine-1-phosphate aldolase</fullName>
        <ecNumber evidence="14">4.1.2.27</ecNumber>
    </recommendedName>
    <alternativeName>
        <fullName evidence="15">Sphingosine-1-phosphate aldolase</fullName>
    </alternativeName>
</protein>
<evidence type="ECO:0000256" key="3">
    <source>
        <dbReference type="ARBA" id="ARBA00004760"/>
    </source>
</evidence>
<evidence type="ECO:0000256" key="6">
    <source>
        <dbReference type="ARBA" id="ARBA00022824"/>
    </source>
</evidence>
<sequence length="514" mass="57045">MGAVRGFEEVVCAISVAFFVRYVWRHGFKSLFGSALQAVLSASGGDKLLESKMEEEASKTVQDLFPPFDHVDFHSSLPTKGLTREQILETISKVTVNDIKPEQGKSFAYSYTLIDSEEHYNLIKEVYGIFMHSNALNPSIYPSLRHFENEIVAMTSSFLNSPETARGTMTSCGTESILMAVKTYRDRAKELYGITQPEIILPITAHPAFSKATAYFSVTPVYVNVNSKTKKANVDEIQKAVTKNTILIVLSAPQYPHGTIDPIVEVTQFALSRNIPVHVDSCIGGFFLPFVERLGYNVPSWDFRVPGVTSISADVHKYGFSLKGASVLVFRTDMRKWQYYACSHWPGGLFVSPSALGTRSGGSIAAAWATMVSIGEEGYLKTTKLIYETALWFREQLPLVPGVEIVGQPESSIVAFTVTDVNVFSVADQMKSVYGWRLEVNQDSIHMSVMPSHAATKEKLLEDLKLSIQEVRNNPDLTKTGTAAIYGMVAKVPSTSILELFLKTYMRKVFQTNQ</sequence>
<dbReference type="InterPro" id="IPR015424">
    <property type="entry name" value="PyrdxlP-dep_Trfase"/>
</dbReference>
<keyword evidence="8" id="KW-0746">Sphingolipid metabolism</keyword>
<dbReference type="GO" id="GO:0030170">
    <property type="term" value="F:pyridoxal phosphate binding"/>
    <property type="evidence" value="ECO:0007669"/>
    <property type="project" value="InterPro"/>
</dbReference>
<comment type="similarity">
    <text evidence="13">Belongs to the group II decarboxylase family. Sphingosine-1-phosphate lyase subfamily.</text>
</comment>
<evidence type="ECO:0000256" key="5">
    <source>
        <dbReference type="ARBA" id="ARBA00022692"/>
    </source>
</evidence>
<proteinExistence type="inferred from homology"/>
<dbReference type="Gene3D" id="3.40.640.10">
    <property type="entry name" value="Type I PLP-dependent aspartate aminotransferase-like (Major domain)"/>
    <property type="match status" value="1"/>
</dbReference>
<evidence type="ECO:0000256" key="1">
    <source>
        <dbReference type="ARBA" id="ARBA00001933"/>
    </source>
</evidence>
<evidence type="ECO:0000256" key="12">
    <source>
        <dbReference type="ARBA" id="ARBA00023239"/>
    </source>
</evidence>
<dbReference type="Gene3D" id="3.90.1150.10">
    <property type="entry name" value="Aspartate Aminotransferase, domain 1"/>
    <property type="match status" value="1"/>
</dbReference>
<keyword evidence="7 16" id="KW-0663">Pyridoxal phosphate</keyword>
<dbReference type="SUPFAM" id="SSF53383">
    <property type="entry name" value="PLP-dependent transferases"/>
    <property type="match status" value="1"/>
</dbReference>
<evidence type="ECO:0000256" key="4">
    <source>
        <dbReference type="ARBA" id="ARBA00004991"/>
    </source>
</evidence>
<evidence type="ECO:0000256" key="16">
    <source>
        <dbReference type="PIRSR" id="PIRSR602129-50"/>
    </source>
</evidence>
<comment type="subcellular location">
    <subcellularLocation>
        <location evidence="2">Endoplasmic reticulum membrane</location>
        <topology evidence="2">Single-pass membrane protein</topology>
    </subcellularLocation>
</comment>
<keyword evidence="9" id="KW-1133">Transmembrane helix</keyword>
<dbReference type="EC" id="4.1.2.27" evidence="14"/>
<dbReference type="Pfam" id="PF00282">
    <property type="entry name" value="Pyridoxal_deC"/>
    <property type="match status" value="1"/>
</dbReference>
<keyword evidence="11" id="KW-0472">Membrane</keyword>
<reference evidence="18" key="1">
    <citation type="journal article" date="2020" name="J. Eukaryot. Microbiol.">
        <title>De novo Sequencing, Assembly and Annotation of the Transcriptome for the Free-Living Testate Amoeba Arcella intermedia.</title>
        <authorList>
            <person name="Ribeiro G.M."/>
            <person name="Porfirio-Sousa A.L."/>
            <person name="Maurer-Alcala X.X."/>
            <person name="Katz L.A."/>
            <person name="Lahr D.J.G."/>
        </authorList>
    </citation>
    <scope>NUCLEOTIDE SEQUENCE</scope>
</reference>
<keyword evidence="10" id="KW-0443">Lipid metabolism</keyword>
<keyword evidence="5" id="KW-0812">Transmembrane</keyword>
<dbReference type="GO" id="GO:0005789">
    <property type="term" value="C:endoplasmic reticulum membrane"/>
    <property type="evidence" value="ECO:0007669"/>
    <property type="project" value="UniProtKB-SubCell"/>
</dbReference>
<evidence type="ECO:0000256" key="13">
    <source>
        <dbReference type="ARBA" id="ARBA00038302"/>
    </source>
</evidence>
<dbReference type="GO" id="GO:0019752">
    <property type="term" value="P:carboxylic acid metabolic process"/>
    <property type="evidence" value="ECO:0007669"/>
    <property type="project" value="InterPro"/>
</dbReference>
<evidence type="ECO:0000256" key="11">
    <source>
        <dbReference type="ARBA" id="ARBA00023136"/>
    </source>
</evidence>
<comment type="cofactor">
    <cofactor evidence="1 16 17">
        <name>pyridoxal 5'-phosphate</name>
        <dbReference type="ChEBI" id="CHEBI:597326"/>
    </cofactor>
</comment>
<evidence type="ECO:0000313" key="18">
    <source>
        <dbReference type="EMBL" id="NDV30956.1"/>
    </source>
</evidence>
<dbReference type="GO" id="GO:0008117">
    <property type="term" value="F:sphinganine-1-phosphate aldolase activity"/>
    <property type="evidence" value="ECO:0007669"/>
    <property type="project" value="UniProtKB-EC"/>
</dbReference>
<comment type="pathway">
    <text evidence="4">Sphingolipid metabolism.</text>
</comment>
<organism evidence="18">
    <name type="scientific">Arcella intermedia</name>
    <dbReference type="NCBI Taxonomy" id="1963864"/>
    <lineage>
        <taxon>Eukaryota</taxon>
        <taxon>Amoebozoa</taxon>
        <taxon>Tubulinea</taxon>
        <taxon>Elardia</taxon>
        <taxon>Arcellinida</taxon>
        <taxon>Sphaerothecina</taxon>
        <taxon>Arcellidae</taxon>
        <taxon>Arcella</taxon>
    </lineage>
</organism>
<evidence type="ECO:0000256" key="15">
    <source>
        <dbReference type="ARBA" id="ARBA00042568"/>
    </source>
</evidence>
<dbReference type="InterPro" id="IPR015422">
    <property type="entry name" value="PyrdxlP-dep_Trfase_small"/>
</dbReference>
<dbReference type="GO" id="GO:0006665">
    <property type="term" value="P:sphingolipid metabolic process"/>
    <property type="evidence" value="ECO:0007669"/>
    <property type="project" value="UniProtKB-KW"/>
</dbReference>
<dbReference type="InterPro" id="IPR015421">
    <property type="entry name" value="PyrdxlP-dep_Trfase_major"/>
</dbReference>
<evidence type="ECO:0000256" key="14">
    <source>
        <dbReference type="ARBA" id="ARBA00038965"/>
    </source>
</evidence>
<evidence type="ECO:0000256" key="8">
    <source>
        <dbReference type="ARBA" id="ARBA00022919"/>
    </source>
</evidence>
<dbReference type="PANTHER" id="PTHR42735:SF9">
    <property type="entry name" value="SPHINGOSINE-1-PHOSPHATE LYASE"/>
    <property type="match status" value="1"/>
</dbReference>
<dbReference type="Gene3D" id="6.10.140.2150">
    <property type="match status" value="1"/>
</dbReference>
<evidence type="ECO:0000256" key="10">
    <source>
        <dbReference type="ARBA" id="ARBA00023098"/>
    </source>
</evidence>
<keyword evidence="6" id="KW-0256">Endoplasmic reticulum</keyword>
<name>A0A6B2L1X5_9EUKA</name>
<dbReference type="EMBL" id="GIBP01001987">
    <property type="protein sequence ID" value="NDV30956.1"/>
    <property type="molecule type" value="Transcribed_RNA"/>
</dbReference>
<dbReference type="FunFam" id="3.40.640.10:FF:000020">
    <property type="entry name" value="sphingosine-1-phosphate lyase 1"/>
    <property type="match status" value="1"/>
</dbReference>
<keyword evidence="12 17" id="KW-0456">Lyase</keyword>
<dbReference type="InterPro" id="IPR050477">
    <property type="entry name" value="GrpII_AminoAcid_Decarb"/>
</dbReference>
<comment type="pathway">
    <text evidence="3">Lipid metabolism; sphingolipid metabolism.</text>
</comment>
<evidence type="ECO:0000256" key="9">
    <source>
        <dbReference type="ARBA" id="ARBA00022989"/>
    </source>
</evidence>
<dbReference type="AlphaFoldDB" id="A0A6B2L1X5"/>
<evidence type="ECO:0000256" key="17">
    <source>
        <dbReference type="RuleBase" id="RU000382"/>
    </source>
</evidence>
<feature type="modified residue" description="N6-(pyridoxal phosphate)lysine" evidence="16">
    <location>
        <position position="317"/>
    </location>
</feature>
<evidence type="ECO:0000256" key="7">
    <source>
        <dbReference type="ARBA" id="ARBA00022898"/>
    </source>
</evidence>
<dbReference type="InterPro" id="IPR002129">
    <property type="entry name" value="PyrdxlP-dep_de-COase"/>
</dbReference>
<dbReference type="PANTHER" id="PTHR42735">
    <property type="match status" value="1"/>
</dbReference>
<accession>A0A6B2L1X5</accession>
<evidence type="ECO:0000256" key="2">
    <source>
        <dbReference type="ARBA" id="ARBA00004389"/>
    </source>
</evidence>